<dbReference type="InterPro" id="IPR001279">
    <property type="entry name" value="Metallo-B-lactamas"/>
</dbReference>
<organism evidence="2 3">
    <name type="scientific">Trametes pubescens</name>
    <name type="common">White-rot fungus</name>
    <dbReference type="NCBI Taxonomy" id="154538"/>
    <lineage>
        <taxon>Eukaryota</taxon>
        <taxon>Fungi</taxon>
        <taxon>Dikarya</taxon>
        <taxon>Basidiomycota</taxon>
        <taxon>Agaricomycotina</taxon>
        <taxon>Agaricomycetes</taxon>
        <taxon>Polyporales</taxon>
        <taxon>Polyporaceae</taxon>
        <taxon>Trametes</taxon>
    </lineage>
</organism>
<keyword evidence="3" id="KW-1185">Reference proteome</keyword>
<dbReference type="PANTHER" id="PTHR13754">
    <property type="entry name" value="METALLO-BETA-LACTAMASE SUPERFAMILY PROTEIN"/>
    <property type="match status" value="1"/>
</dbReference>
<reference evidence="2 3" key="1">
    <citation type="submission" date="2016-10" db="EMBL/GenBank/DDBJ databases">
        <title>Genome sequence of the basidiomycete white-rot fungus Trametes pubescens.</title>
        <authorList>
            <person name="Makela M.R."/>
            <person name="Granchi Z."/>
            <person name="Peng M."/>
            <person name="De Vries R.P."/>
            <person name="Grigoriev I."/>
            <person name="Riley R."/>
            <person name="Hilden K."/>
        </authorList>
    </citation>
    <scope>NUCLEOTIDE SEQUENCE [LARGE SCALE GENOMIC DNA]</scope>
    <source>
        <strain evidence="2 3">FBCC735</strain>
    </source>
</reference>
<evidence type="ECO:0000259" key="1">
    <source>
        <dbReference type="Pfam" id="PF00753"/>
    </source>
</evidence>
<feature type="domain" description="Metallo-beta-lactamase" evidence="1">
    <location>
        <begin position="81"/>
        <end position="204"/>
    </location>
</feature>
<dbReference type="SUPFAM" id="SSF56281">
    <property type="entry name" value="Metallo-hydrolase/oxidoreductase"/>
    <property type="match status" value="1"/>
</dbReference>
<dbReference type="GO" id="GO:0016740">
    <property type="term" value="F:transferase activity"/>
    <property type="evidence" value="ECO:0007669"/>
    <property type="project" value="TreeGrafter"/>
</dbReference>
<dbReference type="Gene3D" id="3.60.15.10">
    <property type="entry name" value="Ribonuclease Z/Hydroxyacylglutathione hydrolase-like"/>
    <property type="match status" value="1"/>
</dbReference>
<accession>A0A1M2VST7</accession>
<dbReference type="OrthoDB" id="1470350at2759"/>
<dbReference type="Pfam" id="PF00753">
    <property type="entry name" value="Lactamase_B"/>
    <property type="match status" value="1"/>
</dbReference>
<dbReference type="EMBL" id="MNAD01000753">
    <property type="protein sequence ID" value="OJT10664.1"/>
    <property type="molecule type" value="Genomic_DNA"/>
</dbReference>
<evidence type="ECO:0000313" key="2">
    <source>
        <dbReference type="EMBL" id="OJT10664.1"/>
    </source>
</evidence>
<name>A0A1M2VST7_TRAPU</name>
<gene>
    <name evidence="2" type="ORF">TRAPUB_12810</name>
</gene>
<protein>
    <submittedName>
        <fullName evidence="2">7, 8-dihydropterin-6-methyl-4-(Beta-D-ribofuranosyl)-aminobenzene-5'-phosphate synthase</fullName>
    </submittedName>
</protein>
<sequence>MSGQKFIKAVDKLTITFIVDNCIEWMTKLPPGFILEVPQHLSHPDVPLDPVTGVPFIDLENYCYGAHGFSALIETEVKGLESHLTLLDTGPNSRTIIRNIEVLQVPIKHIERIILSHWHCDHSGGMLAFLHHHQMRVSQDTSTPACMLDLHPDRPIAHGITARGSGVVVGRLPPDPMFTQIEAVGGVVEKHAEGHAVAGSAVWVSGEIPQVTHFEGGLPSGVQWVEKDGQGVWMKEEDIMDERYTAIDVIRKGLVISRCECCTYYLCSHAGIVNVVKDAVETFNCPVYMIIGGLHLAGMELVERIPPTVDYLANKM</sequence>
<dbReference type="InterPro" id="IPR036866">
    <property type="entry name" value="RibonucZ/Hydroxyglut_hydro"/>
</dbReference>
<dbReference type="AlphaFoldDB" id="A0A1M2VST7"/>
<dbReference type="InterPro" id="IPR041712">
    <property type="entry name" value="DHPS-like_MBL-fold"/>
</dbReference>
<dbReference type="STRING" id="154538.A0A1M2VST7"/>
<dbReference type="InterPro" id="IPR052926">
    <property type="entry name" value="Metallo-beta-lactamase_dom"/>
</dbReference>
<dbReference type="Proteomes" id="UP000184267">
    <property type="component" value="Unassembled WGS sequence"/>
</dbReference>
<dbReference type="PANTHER" id="PTHR13754:SF13">
    <property type="entry name" value="METALLO-BETA-LACTAMASE SUPERFAMILY PROTEIN (AFU_ORTHOLOGUE AFUA_3G07630)"/>
    <property type="match status" value="1"/>
</dbReference>
<comment type="caution">
    <text evidence="2">The sequence shown here is derived from an EMBL/GenBank/DDBJ whole genome shotgun (WGS) entry which is preliminary data.</text>
</comment>
<dbReference type="CDD" id="cd07713">
    <property type="entry name" value="DHPS-like_MBL-fold"/>
    <property type="match status" value="1"/>
</dbReference>
<proteinExistence type="predicted"/>
<evidence type="ECO:0000313" key="3">
    <source>
        <dbReference type="Proteomes" id="UP000184267"/>
    </source>
</evidence>